<organism evidence="2 3">
    <name type="scientific">Pisolithus tinctorius Marx 270</name>
    <dbReference type="NCBI Taxonomy" id="870435"/>
    <lineage>
        <taxon>Eukaryota</taxon>
        <taxon>Fungi</taxon>
        <taxon>Dikarya</taxon>
        <taxon>Basidiomycota</taxon>
        <taxon>Agaricomycotina</taxon>
        <taxon>Agaricomycetes</taxon>
        <taxon>Agaricomycetidae</taxon>
        <taxon>Boletales</taxon>
        <taxon>Sclerodermatineae</taxon>
        <taxon>Pisolithaceae</taxon>
        <taxon>Pisolithus</taxon>
    </lineage>
</organism>
<feature type="domain" description="3-beta hydroxysteroid dehydrogenase/isomerase" evidence="1">
    <location>
        <begin position="5"/>
        <end position="44"/>
    </location>
</feature>
<dbReference type="InterPro" id="IPR002225">
    <property type="entry name" value="3Beta_OHSteriod_DH/Estase"/>
</dbReference>
<dbReference type="EMBL" id="KN831955">
    <property type="protein sequence ID" value="KIO09253.1"/>
    <property type="molecule type" value="Genomic_DNA"/>
</dbReference>
<dbReference type="HOGENOM" id="CLU_2942726_0_0_1"/>
<accession>A0A0C3JJG7</accession>
<protein>
    <recommendedName>
        <fullName evidence="1">3-beta hydroxysteroid dehydrogenase/isomerase domain-containing protein</fullName>
    </recommendedName>
</protein>
<dbReference type="Proteomes" id="UP000054217">
    <property type="component" value="Unassembled WGS sequence"/>
</dbReference>
<gene>
    <name evidence="2" type="ORF">M404DRAFT_22439</name>
</gene>
<dbReference type="Pfam" id="PF01073">
    <property type="entry name" value="3Beta_HSD"/>
    <property type="match status" value="1"/>
</dbReference>
<reference evidence="3" key="2">
    <citation type="submission" date="2015-01" db="EMBL/GenBank/DDBJ databases">
        <title>Evolutionary Origins and Diversification of the Mycorrhizal Mutualists.</title>
        <authorList>
            <consortium name="DOE Joint Genome Institute"/>
            <consortium name="Mycorrhizal Genomics Consortium"/>
            <person name="Kohler A."/>
            <person name="Kuo A."/>
            <person name="Nagy L.G."/>
            <person name="Floudas D."/>
            <person name="Copeland A."/>
            <person name="Barry K.W."/>
            <person name="Cichocki N."/>
            <person name="Veneault-Fourrey C."/>
            <person name="LaButti K."/>
            <person name="Lindquist E.A."/>
            <person name="Lipzen A."/>
            <person name="Lundell T."/>
            <person name="Morin E."/>
            <person name="Murat C."/>
            <person name="Riley R."/>
            <person name="Ohm R."/>
            <person name="Sun H."/>
            <person name="Tunlid A."/>
            <person name="Henrissat B."/>
            <person name="Grigoriev I.V."/>
            <person name="Hibbett D.S."/>
            <person name="Martin F."/>
        </authorList>
    </citation>
    <scope>NUCLEOTIDE SEQUENCE [LARGE SCALE GENOMIC DNA]</scope>
    <source>
        <strain evidence="3">Marx 270</strain>
    </source>
</reference>
<evidence type="ECO:0000259" key="1">
    <source>
        <dbReference type="Pfam" id="PF01073"/>
    </source>
</evidence>
<dbReference type="InParanoid" id="A0A0C3JJG7"/>
<sequence length="60" mass="6586">MRDPSVYYKANIKGIRAIINTAIAAGICRLIYTSPASVIFIGTDIMGIDDKPGLDHDKYK</sequence>
<reference evidence="2 3" key="1">
    <citation type="submission" date="2014-04" db="EMBL/GenBank/DDBJ databases">
        <authorList>
            <consortium name="DOE Joint Genome Institute"/>
            <person name="Kuo A."/>
            <person name="Kohler A."/>
            <person name="Costa M.D."/>
            <person name="Nagy L.G."/>
            <person name="Floudas D."/>
            <person name="Copeland A."/>
            <person name="Barry K.W."/>
            <person name="Cichocki N."/>
            <person name="Veneault-Fourrey C."/>
            <person name="LaButti K."/>
            <person name="Lindquist E.A."/>
            <person name="Lipzen A."/>
            <person name="Lundell T."/>
            <person name="Morin E."/>
            <person name="Murat C."/>
            <person name="Sun H."/>
            <person name="Tunlid A."/>
            <person name="Henrissat B."/>
            <person name="Grigoriev I.V."/>
            <person name="Hibbett D.S."/>
            <person name="Martin F."/>
            <person name="Nordberg H.P."/>
            <person name="Cantor M.N."/>
            <person name="Hua S.X."/>
        </authorList>
    </citation>
    <scope>NUCLEOTIDE SEQUENCE [LARGE SCALE GENOMIC DNA]</scope>
    <source>
        <strain evidence="2 3">Marx 270</strain>
    </source>
</reference>
<evidence type="ECO:0000313" key="2">
    <source>
        <dbReference type="EMBL" id="KIO09253.1"/>
    </source>
</evidence>
<proteinExistence type="predicted"/>
<dbReference type="GO" id="GO:0006694">
    <property type="term" value="P:steroid biosynthetic process"/>
    <property type="evidence" value="ECO:0007669"/>
    <property type="project" value="InterPro"/>
</dbReference>
<evidence type="ECO:0000313" key="3">
    <source>
        <dbReference type="Proteomes" id="UP000054217"/>
    </source>
</evidence>
<dbReference type="AlphaFoldDB" id="A0A0C3JJG7"/>
<dbReference type="GO" id="GO:0016616">
    <property type="term" value="F:oxidoreductase activity, acting on the CH-OH group of donors, NAD or NADP as acceptor"/>
    <property type="evidence" value="ECO:0007669"/>
    <property type="project" value="InterPro"/>
</dbReference>
<name>A0A0C3JJG7_PISTI</name>
<dbReference type="Gene3D" id="3.40.50.720">
    <property type="entry name" value="NAD(P)-binding Rossmann-like Domain"/>
    <property type="match status" value="1"/>
</dbReference>
<dbReference type="OrthoDB" id="10058185at2759"/>
<keyword evidence="3" id="KW-1185">Reference proteome</keyword>